<dbReference type="AlphaFoldDB" id="A0A6H1ZN96"/>
<dbReference type="InterPro" id="IPR027417">
    <property type="entry name" value="P-loop_NTPase"/>
</dbReference>
<proteinExistence type="predicted"/>
<dbReference type="Gene3D" id="3.40.50.300">
    <property type="entry name" value="P-loop containing nucleotide triphosphate hydrolases"/>
    <property type="match status" value="1"/>
</dbReference>
<dbReference type="InterPro" id="IPR035421">
    <property type="entry name" value="Terminase_6C"/>
</dbReference>
<protein>
    <submittedName>
        <fullName evidence="3">Putative terminase</fullName>
    </submittedName>
</protein>
<evidence type="ECO:0000256" key="1">
    <source>
        <dbReference type="ARBA" id="ARBA00022612"/>
    </source>
</evidence>
<dbReference type="Pfam" id="PF17289">
    <property type="entry name" value="Terminase_6C"/>
    <property type="match status" value="1"/>
</dbReference>
<feature type="domain" description="Terminase large subunit gp17-like C-terminal" evidence="2">
    <location>
        <begin position="259"/>
        <end position="394"/>
    </location>
</feature>
<keyword evidence="1" id="KW-1188">Viral release from host cell</keyword>
<name>A0A6H1ZN96_9ZZZZ</name>
<sequence>MRVDVHLPKPHPKQELFIRHPAKRKVIRAGRRGGKTVGNATLAVEKFLDKRRVLYAAPTQEQIGRFWTTVTNALTEAIRLKIFTKNETERYIELPGTEQRIKAKTAWNADSLRGDYADLLILDEYQLMNEDVWNAVGAPMLLDNNGDAVFIYTPPSLRSRSVSKANDPQHAAKLFKKAQELQNGGSTRWAAFHFNSMDNPHLSREALDEISSDMSSLSYRMEILAEDINEAPGAMWTRKTIDENRIFTAPDQLDRIVVALDPSTTSAGDEAGIVICGKKGEQGFVLADKSTEGSPLVWARESVKAYHDWQADCIVAEKNQGGEMVEITIHQIDPNVPVKLVHAARGKQARAEPVSAKSEKGKVHHIGHFPLLEDEMCMWTPGEESPNRLDAMVWGLTFLIVDSPQWLLPELR</sequence>
<organism evidence="3">
    <name type="scientific">viral metagenome</name>
    <dbReference type="NCBI Taxonomy" id="1070528"/>
    <lineage>
        <taxon>unclassified sequences</taxon>
        <taxon>metagenomes</taxon>
        <taxon>organismal metagenomes</taxon>
    </lineage>
</organism>
<accession>A0A6H1ZN96</accession>
<gene>
    <name evidence="3" type="ORF">TM448A01197_0016</name>
</gene>
<evidence type="ECO:0000313" key="3">
    <source>
        <dbReference type="EMBL" id="QJA48949.1"/>
    </source>
</evidence>
<reference evidence="3" key="1">
    <citation type="submission" date="2020-03" db="EMBL/GenBank/DDBJ databases">
        <title>The deep terrestrial virosphere.</title>
        <authorList>
            <person name="Holmfeldt K."/>
            <person name="Nilsson E."/>
            <person name="Simone D."/>
            <person name="Lopez-Fernandez M."/>
            <person name="Wu X."/>
            <person name="de Brujin I."/>
            <person name="Lundin D."/>
            <person name="Andersson A."/>
            <person name="Bertilsson S."/>
            <person name="Dopson M."/>
        </authorList>
    </citation>
    <scope>NUCLEOTIDE SEQUENCE</scope>
    <source>
        <strain evidence="3">TM448A01197</strain>
    </source>
</reference>
<evidence type="ECO:0000259" key="2">
    <source>
        <dbReference type="Pfam" id="PF17289"/>
    </source>
</evidence>
<dbReference type="EMBL" id="MT144110">
    <property type="protein sequence ID" value="QJA48949.1"/>
    <property type="molecule type" value="Genomic_DNA"/>
</dbReference>